<keyword evidence="13" id="KW-0756">Sterol biosynthesis</keyword>
<evidence type="ECO:0000256" key="1">
    <source>
        <dbReference type="ARBA" id="ARBA00004477"/>
    </source>
</evidence>
<evidence type="ECO:0000313" key="24">
    <source>
        <dbReference type="EMBL" id="BET00784.1"/>
    </source>
</evidence>
<dbReference type="InterPro" id="IPR001171">
    <property type="entry name" value="ERG24_DHCR-like"/>
</dbReference>
<evidence type="ECO:0000256" key="13">
    <source>
        <dbReference type="ARBA" id="ARBA00023011"/>
    </source>
</evidence>
<keyword evidence="9" id="KW-0521">NADP</keyword>
<feature type="transmembrane region" description="Helical" evidence="23">
    <location>
        <begin position="237"/>
        <end position="261"/>
    </location>
</feature>
<comment type="catalytic activity">
    <reaction evidence="22">
        <text>7-dehydrodesmosterol + NADPH + H(+) = desmosterol + NADP(+)</text>
        <dbReference type="Rhea" id="RHEA:46740"/>
        <dbReference type="ChEBI" id="CHEBI:15378"/>
        <dbReference type="ChEBI" id="CHEBI:17737"/>
        <dbReference type="ChEBI" id="CHEBI:27910"/>
        <dbReference type="ChEBI" id="CHEBI:57783"/>
        <dbReference type="ChEBI" id="CHEBI:58349"/>
    </reaction>
    <physiologicalReaction direction="left-to-right" evidence="22">
        <dbReference type="Rhea" id="RHEA:46741"/>
    </physiologicalReaction>
</comment>
<evidence type="ECO:0000256" key="4">
    <source>
        <dbReference type="ARBA" id="ARBA00022516"/>
    </source>
</evidence>
<dbReference type="Proteomes" id="UP001307889">
    <property type="component" value="Chromosome 12"/>
</dbReference>
<evidence type="ECO:0000256" key="22">
    <source>
        <dbReference type="ARBA" id="ARBA00047826"/>
    </source>
</evidence>
<keyword evidence="12" id="KW-0560">Oxidoreductase</keyword>
<feature type="transmembrane region" description="Helical" evidence="23">
    <location>
        <begin position="117"/>
        <end position="138"/>
    </location>
</feature>
<keyword evidence="4" id="KW-0444">Lipid biosynthesis</keyword>
<comment type="subcellular location">
    <subcellularLocation>
        <location evidence="1">Endoplasmic reticulum membrane</location>
        <topology evidence="1">Multi-pass membrane protein</topology>
    </subcellularLocation>
</comment>
<gene>
    <name evidence="24" type="ORF">NTJ_13601</name>
</gene>
<sequence length="410" mass="46783">MYDFIRYRLVPPVFLVVFTGLVQVLTLYGRGRIVTLEAIASGFRGNAESWTLVSLFIVWAFIWLKIPGQTTKGPPSPTGFVPVYKDNGLSYYFATMAGVLALELTTSFQPSSRIYELMPQILGTLNVIALTLCFYLFLCPSDDPEGDSGLPGLYVFYRGRNFHPTILGVDVKQLTNCRIGLMAWQVLVWAFFMVSIDRNGFSLAAFTTFVLQTAYLIKFFYWEGGYFHTIDIILDRAGYYICWGCLVWVPCFYTFTSYYLVHNEPVMGNAAAACILAVGLASIYLNYTVDAQKQEFRESEGKCKIWGRPAEYITAFYVDHSGAKRKSLLLTSGFWGEARHLNYDFELALTLCWCLPGWGLGPGPFFYFIFLFGLLVHRVFRDEEKCKQKYGLYFDVYCKVVPYRMIPGIF</sequence>
<evidence type="ECO:0000256" key="21">
    <source>
        <dbReference type="ARBA" id="ARBA00047795"/>
    </source>
</evidence>
<evidence type="ECO:0000256" key="11">
    <source>
        <dbReference type="ARBA" id="ARBA00022989"/>
    </source>
</evidence>
<evidence type="ECO:0000256" key="7">
    <source>
        <dbReference type="ARBA" id="ARBA00022778"/>
    </source>
</evidence>
<feature type="transmembrane region" description="Helical" evidence="23">
    <location>
        <begin position="88"/>
        <end position="105"/>
    </location>
</feature>
<feature type="transmembrane region" description="Helical" evidence="23">
    <location>
        <begin position="12"/>
        <end position="29"/>
    </location>
</feature>
<dbReference type="PANTHER" id="PTHR21257">
    <property type="entry name" value="DELTA(14)-STEROL REDUCTASE"/>
    <property type="match status" value="1"/>
</dbReference>
<keyword evidence="6 23" id="KW-0812">Transmembrane</keyword>
<evidence type="ECO:0000256" key="19">
    <source>
        <dbReference type="ARBA" id="ARBA00039984"/>
    </source>
</evidence>
<evidence type="ECO:0000256" key="16">
    <source>
        <dbReference type="ARBA" id="ARBA00023166"/>
    </source>
</evidence>
<keyword evidence="10" id="KW-0752">Steroid biosynthesis</keyword>
<dbReference type="EC" id="1.3.1.21" evidence="18"/>
<evidence type="ECO:0000256" key="23">
    <source>
        <dbReference type="SAM" id="Phobius"/>
    </source>
</evidence>
<dbReference type="PROSITE" id="PS01018">
    <property type="entry name" value="STEROL_REDUCT_2"/>
    <property type="match status" value="1"/>
</dbReference>
<name>A0ABN7B8R8_9HEMI</name>
<organism evidence="24 25">
    <name type="scientific">Nesidiocoris tenuis</name>
    <dbReference type="NCBI Taxonomy" id="355587"/>
    <lineage>
        <taxon>Eukaryota</taxon>
        <taxon>Metazoa</taxon>
        <taxon>Ecdysozoa</taxon>
        <taxon>Arthropoda</taxon>
        <taxon>Hexapoda</taxon>
        <taxon>Insecta</taxon>
        <taxon>Pterygota</taxon>
        <taxon>Neoptera</taxon>
        <taxon>Paraneoptera</taxon>
        <taxon>Hemiptera</taxon>
        <taxon>Heteroptera</taxon>
        <taxon>Panheteroptera</taxon>
        <taxon>Cimicomorpha</taxon>
        <taxon>Miridae</taxon>
        <taxon>Dicyphina</taxon>
        <taxon>Nesidiocoris</taxon>
    </lineage>
</organism>
<accession>A0ABN7B8R8</accession>
<keyword evidence="15 23" id="KW-0472">Membrane</keyword>
<feature type="transmembrane region" description="Helical" evidence="23">
    <location>
        <begin position="50"/>
        <end position="68"/>
    </location>
</feature>
<feature type="transmembrane region" description="Helical" evidence="23">
    <location>
        <begin position="203"/>
        <end position="222"/>
    </location>
</feature>
<evidence type="ECO:0000256" key="5">
    <source>
        <dbReference type="ARBA" id="ARBA00022548"/>
    </source>
</evidence>
<dbReference type="EMBL" id="AP028920">
    <property type="protein sequence ID" value="BET00784.1"/>
    <property type="molecule type" value="Genomic_DNA"/>
</dbReference>
<comment type="similarity">
    <text evidence="3">Belongs to the ERG4/ERG24 family.</text>
</comment>
<evidence type="ECO:0000256" key="18">
    <source>
        <dbReference type="ARBA" id="ARBA00038851"/>
    </source>
</evidence>
<keyword evidence="14" id="KW-0443">Lipid metabolism</keyword>
<keyword evidence="25" id="KW-1185">Reference proteome</keyword>
<evidence type="ECO:0000256" key="10">
    <source>
        <dbReference type="ARBA" id="ARBA00022955"/>
    </source>
</evidence>
<evidence type="ECO:0000256" key="12">
    <source>
        <dbReference type="ARBA" id="ARBA00023002"/>
    </source>
</evidence>
<evidence type="ECO:0000256" key="9">
    <source>
        <dbReference type="ARBA" id="ARBA00022857"/>
    </source>
</evidence>
<evidence type="ECO:0000256" key="8">
    <source>
        <dbReference type="ARBA" id="ARBA00022824"/>
    </source>
</evidence>
<protein>
    <recommendedName>
        <fullName evidence="19">7-dehydrocholesterol reductase</fullName>
        <ecNumber evidence="18">1.3.1.21</ecNumber>
    </recommendedName>
    <alternativeName>
        <fullName evidence="20">Sterol Delta(7)-reductase</fullName>
    </alternativeName>
</protein>
<evidence type="ECO:0000313" key="25">
    <source>
        <dbReference type="Proteomes" id="UP001307889"/>
    </source>
</evidence>
<evidence type="ECO:0000256" key="6">
    <source>
        <dbReference type="ARBA" id="ARBA00022692"/>
    </source>
</evidence>
<proteinExistence type="inferred from homology"/>
<dbReference type="PANTHER" id="PTHR21257:SF38">
    <property type="entry name" value="7-DEHYDROCHOLESTEROL REDUCTASE"/>
    <property type="match status" value="1"/>
</dbReference>
<dbReference type="Pfam" id="PF01222">
    <property type="entry name" value="ERG4_ERG24"/>
    <property type="match status" value="1"/>
</dbReference>
<feature type="transmembrane region" description="Helical" evidence="23">
    <location>
        <begin position="364"/>
        <end position="380"/>
    </location>
</feature>
<evidence type="ECO:0000256" key="14">
    <source>
        <dbReference type="ARBA" id="ARBA00023098"/>
    </source>
</evidence>
<evidence type="ECO:0000256" key="15">
    <source>
        <dbReference type="ARBA" id="ARBA00023136"/>
    </source>
</evidence>
<keyword evidence="17" id="KW-0753">Steroid metabolism</keyword>
<keyword evidence="5" id="KW-0153">Cholesterol metabolism</keyword>
<comment type="pathway">
    <text evidence="2">Steroid biosynthesis; cholesterol biosynthesis.</text>
</comment>
<dbReference type="Gene3D" id="1.20.120.1630">
    <property type="match status" value="1"/>
</dbReference>
<keyword evidence="11 23" id="KW-1133">Transmembrane helix</keyword>
<evidence type="ECO:0000256" key="20">
    <source>
        <dbReference type="ARBA" id="ARBA00042688"/>
    </source>
</evidence>
<dbReference type="InterPro" id="IPR018083">
    <property type="entry name" value="Sterol_reductase_CS"/>
</dbReference>
<feature type="transmembrane region" description="Helical" evidence="23">
    <location>
        <begin position="268"/>
        <end position="287"/>
    </location>
</feature>
<reference evidence="24 25" key="1">
    <citation type="submission" date="2023-09" db="EMBL/GenBank/DDBJ databases">
        <title>Nesidiocoris tenuis whole genome shotgun sequence.</title>
        <authorList>
            <person name="Shibata T."/>
            <person name="Shimoda M."/>
            <person name="Kobayashi T."/>
            <person name="Uehara T."/>
        </authorList>
    </citation>
    <scope>NUCLEOTIDE SEQUENCE [LARGE SCALE GENOMIC DNA]</scope>
    <source>
        <strain evidence="24 25">Japan</strain>
    </source>
</reference>
<evidence type="ECO:0000256" key="17">
    <source>
        <dbReference type="ARBA" id="ARBA00023221"/>
    </source>
</evidence>
<evidence type="ECO:0000256" key="2">
    <source>
        <dbReference type="ARBA" id="ARBA00004770"/>
    </source>
</evidence>
<evidence type="ECO:0000256" key="3">
    <source>
        <dbReference type="ARBA" id="ARBA00005402"/>
    </source>
</evidence>
<keyword evidence="16" id="KW-1207">Sterol metabolism</keyword>
<keyword evidence="8" id="KW-0256">Endoplasmic reticulum</keyword>
<keyword evidence="7" id="KW-0152">Cholesterol biosynthesis</keyword>
<comment type="catalytic activity">
    <reaction evidence="21">
        <text>cholesterol + NADP(+) = 7-dehydrocholesterol + NADPH + H(+)</text>
        <dbReference type="Rhea" id="RHEA:23984"/>
        <dbReference type="ChEBI" id="CHEBI:15378"/>
        <dbReference type="ChEBI" id="CHEBI:16113"/>
        <dbReference type="ChEBI" id="CHEBI:17759"/>
        <dbReference type="ChEBI" id="CHEBI:57783"/>
        <dbReference type="ChEBI" id="CHEBI:58349"/>
        <dbReference type="EC" id="1.3.1.21"/>
    </reaction>
    <physiologicalReaction direction="right-to-left" evidence="21">
        <dbReference type="Rhea" id="RHEA:23986"/>
    </physiologicalReaction>
</comment>